<dbReference type="AlphaFoldDB" id="A0A6C0UJ98"/>
<keyword evidence="2" id="KW-0520">NAD</keyword>
<feature type="domain" description="D-isomer specific 2-hydroxyacid dehydrogenase catalytic" evidence="4">
    <location>
        <begin position="58"/>
        <end position="309"/>
    </location>
</feature>
<dbReference type="PANTHER" id="PTHR43333">
    <property type="entry name" value="2-HACID_DH_C DOMAIN-CONTAINING PROTEIN"/>
    <property type="match status" value="1"/>
</dbReference>
<dbReference type="CDD" id="cd05300">
    <property type="entry name" value="2-Hacid_dh_1"/>
    <property type="match status" value="1"/>
</dbReference>
<gene>
    <name evidence="6" type="ORF">G3I44_13825</name>
</gene>
<evidence type="ECO:0000313" key="6">
    <source>
        <dbReference type="EMBL" id="QIB75270.1"/>
    </source>
</evidence>
<dbReference type="RefSeq" id="WP_163487058.1">
    <property type="nucleotide sequence ID" value="NZ_CP048739.1"/>
</dbReference>
<dbReference type="SUPFAM" id="SSF51735">
    <property type="entry name" value="NAD(P)-binding Rossmann-fold domains"/>
    <property type="match status" value="1"/>
</dbReference>
<evidence type="ECO:0000256" key="3">
    <source>
        <dbReference type="RuleBase" id="RU003719"/>
    </source>
</evidence>
<dbReference type="InterPro" id="IPR029753">
    <property type="entry name" value="D-isomer_DH_CS"/>
</dbReference>
<dbReference type="EMBL" id="CP048739">
    <property type="protein sequence ID" value="QIB75270.1"/>
    <property type="molecule type" value="Genomic_DNA"/>
</dbReference>
<comment type="similarity">
    <text evidence="3">Belongs to the D-isomer specific 2-hydroxyacid dehydrogenase family.</text>
</comment>
<feature type="domain" description="D-isomer specific 2-hydroxyacid dehydrogenase NAD-binding" evidence="5">
    <location>
        <begin position="103"/>
        <end position="278"/>
    </location>
</feature>
<evidence type="ECO:0000256" key="1">
    <source>
        <dbReference type="ARBA" id="ARBA00023002"/>
    </source>
</evidence>
<dbReference type="PROSITE" id="PS00671">
    <property type="entry name" value="D_2_HYDROXYACID_DH_3"/>
    <property type="match status" value="1"/>
</dbReference>
<dbReference type="Pfam" id="PF02826">
    <property type="entry name" value="2-Hacid_dh_C"/>
    <property type="match status" value="1"/>
</dbReference>
<dbReference type="InterPro" id="IPR006140">
    <property type="entry name" value="D-isomer_DH_NAD-bd"/>
</dbReference>
<dbReference type="Pfam" id="PF00389">
    <property type="entry name" value="2-Hacid_dh"/>
    <property type="match status" value="1"/>
</dbReference>
<protein>
    <submittedName>
        <fullName evidence="6">D-2-hydroxyacid dehydrogenase</fullName>
    </submittedName>
</protein>
<dbReference type="InterPro" id="IPR054891">
    <property type="entry name" value="Dhydh_Halo"/>
</dbReference>
<dbReference type="InterPro" id="IPR006139">
    <property type="entry name" value="D-isomer_2_OHA_DH_cat_dom"/>
</dbReference>
<reference evidence="6 7" key="1">
    <citation type="submission" date="2020-02" db="EMBL/GenBank/DDBJ databases">
        <title>Whole genome sequence of Halogeometricum borinquense strain wsp4.</title>
        <authorList>
            <person name="Verma D.K."/>
            <person name="Gopal K."/>
            <person name="Prasad E.S."/>
        </authorList>
    </citation>
    <scope>NUCLEOTIDE SEQUENCE [LARGE SCALE GENOMIC DNA]</scope>
    <source>
        <strain evidence="7">wsp4</strain>
    </source>
</reference>
<evidence type="ECO:0000259" key="4">
    <source>
        <dbReference type="Pfam" id="PF00389"/>
    </source>
</evidence>
<dbReference type="GeneID" id="44080500"/>
<dbReference type="GO" id="GO:0051287">
    <property type="term" value="F:NAD binding"/>
    <property type="evidence" value="ECO:0007669"/>
    <property type="project" value="InterPro"/>
</dbReference>
<name>A0A6C0UJ98_9EURY</name>
<proteinExistence type="inferred from homology"/>
<evidence type="ECO:0000256" key="2">
    <source>
        <dbReference type="ARBA" id="ARBA00023027"/>
    </source>
</evidence>
<dbReference type="SUPFAM" id="SSF52283">
    <property type="entry name" value="Formate/glycerate dehydrogenase catalytic domain-like"/>
    <property type="match status" value="1"/>
</dbReference>
<dbReference type="GO" id="GO:0016616">
    <property type="term" value="F:oxidoreductase activity, acting on the CH-OH group of donors, NAD or NADP as acceptor"/>
    <property type="evidence" value="ECO:0007669"/>
    <property type="project" value="InterPro"/>
</dbReference>
<dbReference type="Proteomes" id="UP000465846">
    <property type="component" value="Chromosome"/>
</dbReference>
<dbReference type="InterPro" id="IPR036291">
    <property type="entry name" value="NAD(P)-bd_dom_sf"/>
</dbReference>
<accession>A0A6C0UJ98</accession>
<organism evidence="6 7">
    <name type="scientific">Halogeometricum borinquense</name>
    <dbReference type="NCBI Taxonomy" id="60847"/>
    <lineage>
        <taxon>Archaea</taxon>
        <taxon>Methanobacteriati</taxon>
        <taxon>Methanobacteriota</taxon>
        <taxon>Stenosarchaea group</taxon>
        <taxon>Halobacteria</taxon>
        <taxon>Halobacteriales</taxon>
        <taxon>Haloferacaceae</taxon>
        <taxon>Halogeometricum</taxon>
    </lineage>
</organism>
<dbReference type="PANTHER" id="PTHR43333:SF1">
    <property type="entry name" value="D-ISOMER SPECIFIC 2-HYDROXYACID DEHYDROGENASE NAD-BINDING DOMAIN-CONTAINING PROTEIN"/>
    <property type="match status" value="1"/>
</dbReference>
<evidence type="ECO:0000259" key="5">
    <source>
        <dbReference type="Pfam" id="PF02826"/>
    </source>
</evidence>
<evidence type="ECO:0000313" key="7">
    <source>
        <dbReference type="Proteomes" id="UP000465846"/>
    </source>
</evidence>
<dbReference type="NCBIfam" id="NF041369">
    <property type="entry name" value="Dhydh_Halo"/>
    <property type="match status" value="1"/>
</dbReference>
<sequence>MTIRLGIHPSVGRIFPPSLLQSMLSDAEATVDLTNERLDASESFTGLVTFGYDPSFLDAGLDWIHVVRAGYDEFPLETLRDHEITLSNSTGIHGDAVGEAVIGYLLQFARGLHRYRLHEPDHEWNPPAWDDTFTLDGESVCVVGLGTLGRGIARRADALGMSVSGVRRTPTPVDHVETRYGPQELLDAVSDVRFVVVAVPLTDRTEEMVGAEVLSAMRDDAYLVNVARGPVVDQSALVDALRSASIAGAALDVFEEEPLPPESPLWEMENVVVTPHAAAATEDYPNRIAALVHENSRRLAAGESLANRVV</sequence>
<dbReference type="Gene3D" id="3.40.50.720">
    <property type="entry name" value="NAD(P)-binding Rossmann-like Domain"/>
    <property type="match status" value="2"/>
</dbReference>
<keyword evidence="1 3" id="KW-0560">Oxidoreductase</keyword>